<dbReference type="Pfam" id="PF00085">
    <property type="entry name" value="Thioredoxin"/>
    <property type="match status" value="1"/>
</dbReference>
<comment type="caution">
    <text evidence="7">The sequence shown here is derived from an EMBL/GenBank/DDBJ whole genome shotgun (WGS) entry which is preliminary data.</text>
</comment>
<feature type="domain" description="Thioredoxin" evidence="5">
    <location>
        <begin position="15"/>
        <end position="138"/>
    </location>
</feature>
<name>A0A0C3MGV2_9PORP</name>
<reference evidence="7 9" key="1">
    <citation type="submission" date="2014-07" db="EMBL/GenBank/DDBJ databases">
        <title>Porphyromonadaceae bacterium OUH 308042 = ATCC BAA-2681 = DSM 28342 draft genome.</title>
        <authorList>
            <person name="Sydenham T.V."/>
            <person name="Hasman H."/>
            <person name="Justensen U.S."/>
        </authorList>
    </citation>
    <scope>NUCLEOTIDE SEQUENCE [LARGE SCALE GENOMIC DNA]</scope>
    <source>
        <strain evidence="7 9">OUH 308042</strain>
    </source>
</reference>
<keyword evidence="2" id="KW-0249">Electron transport</keyword>
<dbReference type="GO" id="GO:0005737">
    <property type="term" value="C:cytoplasm"/>
    <property type="evidence" value="ECO:0007669"/>
    <property type="project" value="TreeGrafter"/>
</dbReference>
<keyword evidence="1" id="KW-0813">Transport</keyword>
<dbReference type="EMBL" id="JPIU01000037">
    <property type="protein sequence ID" value="KIO45733.1"/>
    <property type="molecule type" value="Genomic_DNA"/>
</dbReference>
<evidence type="ECO:0000256" key="2">
    <source>
        <dbReference type="ARBA" id="ARBA00022982"/>
    </source>
</evidence>
<evidence type="ECO:0000256" key="3">
    <source>
        <dbReference type="ARBA" id="ARBA00023157"/>
    </source>
</evidence>
<dbReference type="PROSITE" id="PS00194">
    <property type="entry name" value="THIOREDOXIN_1"/>
    <property type="match status" value="1"/>
</dbReference>
<dbReference type="Proteomes" id="UP000031937">
    <property type="component" value="Unassembled WGS sequence"/>
</dbReference>
<dbReference type="SUPFAM" id="SSF52833">
    <property type="entry name" value="Thioredoxin-like"/>
    <property type="match status" value="1"/>
</dbReference>
<dbReference type="RefSeq" id="WP_052634687.1">
    <property type="nucleotide sequence ID" value="NZ_JPIT01000031.1"/>
</dbReference>
<keyword evidence="4" id="KW-0676">Redox-active center</keyword>
<gene>
    <name evidence="7" type="ORF">BA92_04550</name>
    <name evidence="6" type="ORF">IE90_10615</name>
</gene>
<dbReference type="GO" id="GO:0015035">
    <property type="term" value="F:protein-disulfide reductase activity"/>
    <property type="evidence" value="ECO:0007669"/>
    <property type="project" value="TreeGrafter"/>
</dbReference>
<evidence type="ECO:0000256" key="1">
    <source>
        <dbReference type="ARBA" id="ARBA00022448"/>
    </source>
</evidence>
<dbReference type="PANTHER" id="PTHR45663">
    <property type="entry name" value="GEO12009P1"/>
    <property type="match status" value="1"/>
</dbReference>
<evidence type="ECO:0000259" key="5">
    <source>
        <dbReference type="PROSITE" id="PS51352"/>
    </source>
</evidence>
<evidence type="ECO:0000313" key="9">
    <source>
        <dbReference type="Proteomes" id="UP000031980"/>
    </source>
</evidence>
<evidence type="ECO:0000313" key="7">
    <source>
        <dbReference type="EMBL" id="KIO45733.1"/>
    </source>
</evidence>
<dbReference type="InterPro" id="IPR017937">
    <property type="entry name" value="Thioredoxin_CS"/>
</dbReference>
<keyword evidence="9" id="KW-1185">Reference proteome</keyword>
<reference evidence="6 8" key="2">
    <citation type="submission" date="2014-07" db="EMBL/GenBank/DDBJ databases">
        <title>Porphyromonadaceae bacterium OUH 334697 = ATCC BAA-2682 = DSM 28341 draft genome.</title>
        <authorList>
            <person name="Sydenham T.V."/>
            <person name="Hasman H."/>
            <person name="Justesen U.S."/>
        </authorList>
    </citation>
    <scope>NUCLEOTIDE SEQUENCE [LARGE SCALE GENOMIC DNA]</scope>
    <source>
        <strain evidence="6 8">OUH 334697</strain>
    </source>
</reference>
<protein>
    <recommendedName>
        <fullName evidence="5">Thioredoxin domain-containing protein</fullName>
    </recommendedName>
</protein>
<dbReference type="Proteomes" id="UP000031980">
    <property type="component" value="Unassembled WGS sequence"/>
</dbReference>
<dbReference type="InterPro" id="IPR036249">
    <property type="entry name" value="Thioredoxin-like_sf"/>
</dbReference>
<dbReference type="CDD" id="cd02947">
    <property type="entry name" value="TRX_family"/>
    <property type="match status" value="1"/>
</dbReference>
<dbReference type="EMBL" id="JPIT01000031">
    <property type="protein sequence ID" value="KIO43569.1"/>
    <property type="molecule type" value="Genomic_DNA"/>
</dbReference>
<evidence type="ECO:0000313" key="6">
    <source>
        <dbReference type="EMBL" id="KIO43569.1"/>
    </source>
</evidence>
<accession>A0A0C3MGV2</accession>
<dbReference type="PANTHER" id="PTHR45663:SF11">
    <property type="entry name" value="GEO12009P1"/>
    <property type="match status" value="1"/>
</dbReference>
<organism evidence="7 9">
    <name type="scientific">Sanguibacteroides justesenii</name>
    <dbReference type="NCBI Taxonomy" id="1547597"/>
    <lineage>
        <taxon>Bacteria</taxon>
        <taxon>Pseudomonadati</taxon>
        <taxon>Bacteroidota</taxon>
        <taxon>Bacteroidia</taxon>
        <taxon>Bacteroidales</taxon>
        <taxon>Porphyromonadaceae</taxon>
        <taxon>Sanguibacteroides</taxon>
    </lineage>
</organism>
<dbReference type="OrthoDB" id="9790390at2"/>
<dbReference type="Gene3D" id="3.40.30.10">
    <property type="entry name" value="Glutaredoxin"/>
    <property type="match status" value="1"/>
</dbReference>
<sequence>MRVLFFFSIILLSTTSSTPKEPRVKSITTKEFKELIWNYTKDKEWRYKGDKPVIVDFYADWCPPCHRLSPILTKIQKEYGDSLQIYKVNIEKEKDLAKLLEIKNIPLMLFIPKNENPVKVLGVHSKNDLEKMILKVLKVNKVSLHRKK</sequence>
<evidence type="ECO:0000256" key="4">
    <source>
        <dbReference type="ARBA" id="ARBA00023284"/>
    </source>
</evidence>
<dbReference type="InterPro" id="IPR013766">
    <property type="entry name" value="Thioredoxin_domain"/>
</dbReference>
<dbReference type="AlphaFoldDB" id="A0A0C3MGV2"/>
<keyword evidence="3" id="KW-1015">Disulfide bond</keyword>
<proteinExistence type="predicted"/>
<evidence type="ECO:0000313" key="8">
    <source>
        <dbReference type="Proteomes" id="UP000031937"/>
    </source>
</evidence>
<dbReference type="PROSITE" id="PS51352">
    <property type="entry name" value="THIOREDOXIN_2"/>
    <property type="match status" value="1"/>
</dbReference>